<comment type="similarity">
    <text evidence="2">Belongs to the TerC family.</text>
</comment>
<dbReference type="Proteomes" id="UP001203284">
    <property type="component" value="Unassembled WGS sequence"/>
</dbReference>
<feature type="transmembrane region" description="Helical" evidence="6">
    <location>
        <begin position="160"/>
        <end position="184"/>
    </location>
</feature>
<dbReference type="Pfam" id="PF03741">
    <property type="entry name" value="TerC"/>
    <property type="match status" value="1"/>
</dbReference>
<gene>
    <name evidence="7" type="ORF">MWN34_12180</name>
</gene>
<comment type="subcellular location">
    <subcellularLocation>
        <location evidence="1">Membrane</location>
        <topology evidence="1">Multi-pass membrane protein</topology>
    </subcellularLocation>
</comment>
<feature type="transmembrane region" description="Helical" evidence="6">
    <location>
        <begin position="217"/>
        <end position="236"/>
    </location>
</feature>
<keyword evidence="8" id="KW-1185">Reference proteome</keyword>
<feature type="transmembrane region" description="Helical" evidence="6">
    <location>
        <begin position="12"/>
        <end position="37"/>
    </location>
</feature>
<dbReference type="PANTHER" id="PTHR30238:SF4">
    <property type="entry name" value="SLL1022 PROTEIN"/>
    <property type="match status" value="1"/>
</dbReference>
<evidence type="ECO:0000256" key="3">
    <source>
        <dbReference type="ARBA" id="ARBA00022692"/>
    </source>
</evidence>
<organism evidence="7 8">
    <name type="scientific">Ancylobacter crimeensis</name>
    <dbReference type="NCBI Taxonomy" id="2579147"/>
    <lineage>
        <taxon>Bacteria</taxon>
        <taxon>Pseudomonadati</taxon>
        <taxon>Pseudomonadota</taxon>
        <taxon>Alphaproteobacteria</taxon>
        <taxon>Hyphomicrobiales</taxon>
        <taxon>Xanthobacteraceae</taxon>
        <taxon>Ancylobacter</taxon>
    </lineage>
</organism>
<protein>
    <submittedName>
        <fullName evidence="7">TerC family protein</fullName>
    </submittedName>
</protein>
<keyword evidence="4 6" id="KW-1133">Transmembrane helix</keyword>
<evidence type="ECO:0000313" key="8">
    <source>
        <dbReference type="Proteomes" id="UP001203284"/>
    </source>
</evidence>
<feature type="transmembrane region" description="Helical" evidence="6">
    <location>
        <begin position="49"/>
        <end position="72"/>
    </location>
</feature>
<evidence type="ECO:0000256" key="2">
    <source>
        <dbReference type="ARBA" id="ARBA00007511"/>
    </source>
</evidence>
<evidence type="ECO:0000256" key="6">
    <source>
        <dbReference type="SAM" id="Phobius"/>
    </source>
</evidence>
<name>A0ABT0DCI8_9HYPH</name>
<evidence type="ECO:0000256" key="4">
    <source>
        <dbReference type="ARBA" id="ARBA00022989"/>
    </source>
</evidence>
<proteinExistence type="inferred from homology"/>
<dbReference type="RefSeq" id="WP_247029568.1">
    <property type="nucleotide sequence ID" value="NZ_JALKCH010000007.1"/>
</dbReference>
<comment type="caution">
    <text evidence="7">The sequence shown here is derived from an EMBL/GenBank/DDBJ whole genome shotgun (WGS) entry which is preliminary data.</text>
</comment>
<evidence type="ECO:0000256" key="5">
    <source>
        <dbReference type="ARBA" id="ARBA00023136"/>
    </source>
</evidence>
<evidence type="ECO:0000313" key="7">
    <source>
        <dbReference type="EMBL" id="MCK0197671.1"/>
    </source>
</evidence>
<dbReference type="InterPro" id="IPR005496">
    <property type="entry name" value="Integral_membrane_TerC"/>
</dbReference>
<evidence type="ECO:0000256" key="1">
    <source>
        <dbReference type="ARBA" id="ARBA00004141"/>
    </source>
</evidence>
<sequence length="249" mass="26857">MLDLLTSTEAWAALLTLTAMEIVLGIDNIVFISLLVSRLDPQRGEQARRVGLALALVFRIGLLTLLSWVIGLTEPVFSLAGRDFSWRDLVLIAGGLFLIAKSTGEIHTAIAIGEEGEEEEETASAGTSFWWIVAQVVGIDLVFSVDSIITAIGMAQDLPVMIAAVVVAVGIMYLASGAVARFIAAYPTTKMLALSFLLLIGMSLIADGFGVHVPRAYIYSAMAFSAVVEIFNVTALRRARRRRASRVKE</sequence>
<keyword evidence="3 6" id="KW-0812">Transmembrane</keyword>
<accession>A0ABT0DCI8</accession>
<keyword evidence="5 6" id="KW-0472">Membrane</keyword>
<reference evidence="7 8" key="1">
    <citation type="submission" date="2022-04" db="EMBL/GenBank/DDBJ databases">
        <authorList>
            <person name="Grouzdev D.S."/>
            <person name="Pantiukh K.S."/>
            <person name="Krutkina M.S."/>
        </authorList>
    </citation>
    <scope>NUCLEOTIDE SEQUENCE [LARGE SCALE GENOMIC DNA]</scope>
    <source>
        <strain evidence="7 8">6x-1</strain>
    </source>
</reference>
<dbReference type="PANTHER" id="PTHR30238">
    <property type="entry name" value="MEMBRANE BOUND PREDICTED REDOX MODULATOR"/>
    <property type="match status" value="1"/>
</dbReference>
<dbReference type="EMBL" id="JALKCH010000007">
    <property type="protein sequence ID" value="MCK0197671.1"/>
    <property type="molecule type" value="Genomic_DNA"/>
</dbReference>
<feature type="transmembrane region" description="Helical" evidence="6">
    <location>
        <begin position="191"/>
        <end position="211"/>
    </location>
</feature>